<comment type="caution">
    <text evidence="3">Lacks conserved residue(s) required for the propagation of feature annotation.</text>
</comment>
<name>A0A2K5PSR3_CEBIM</name>
<evidence type="ECO:0000256" key="3">
    <source>
        <dbReference type="PROSITE-ProRule" id="PRU00283"/>
    </source>
</evidence>
<comment type="similarity">
    <text evidence="3">Belongs to the TRAFAC class myosin-kinesin ATPase superfamily. Kinesin family.</text>
</comment>
<keyword evidence="1" id="KW-0547">Nucleotide-binding</keyword>
<dbReference type="GO" id="GO:0005524">
    <property type="term" value="F:ATP binding"/>
    <property type="evidence" value="ECO:0007669"/>
    <property type="project" value="UniProtKB-KW"/>
</dbReference>
<evidence type="ECO:0000313" key="5">
    <source>
        <dbReference type="Ensembl" id="ENSCCAP00000006698.1"/>
    </source>
</evidence>
<dbReference type="Ensembl" id="ENSCCAT00000024064.1">
    <property type="protein sequence ID" value="ENSCCAP00000006698.1"/>
    <property type="gene ID" value="ENSCCAG00000020851.1"/>
</dbReference>
<keyword evidence="6" id="KW-1185">Reference proteome</keyword>
<dbReference type="GeneTree" id="ENSGT00940000157508"/>
<dbReference type="GO" id="GO:0007018">
    <property type="term" value="P:microtubule-based movement"/>
    <property type="evidence" value="ECO:0007669"/>
    <property type="project" value="InterPro"/>
</dbReference>
<feature type="domain" description="Kinesin motor" evidence="4">
    <location>
        <begin position="5"/>
        <end position="69"/>
    </location>
</feature>
<dbReference type="InterPro" id="IPR001752">
    <property type="entry name" value="Kinesin_motor_dom"/>
</dbReference>
<dbReference type="SUPFAM" id="SSF52540">
    <property type="entry name" value="P-loop containing nucleoside triphosphate hydrolases"/>
    <property type="match status" value="1"/>
</dbReference>
<evidence type="ECO:0000256" key="2">
    <source>
        <dbReference type="ARBA" id="ARBA00022840"/>
    </source>
</evidence>
<dbReference type="InterPro" id="IPR036961">
    <property type="entry name" value="Kinesin_motor_dom_sf"/>
</dbReference>
<dbReference type="InterPro" id="IPR027417">
    <property type="entry name" value="P-loop_NTPase"/>
</dbReference>
<dbReference type="GO" id="GO:0003777">
    <property type="term" value="F:microtubule motor activity"/>
    <property type="evidence" value="ECO:0007669"/>
    <property type="project" value="InterPro"/>
</dbReference>
<reference evidence="5" key="1">
    <citation type="submission" date="2025-08" db="UniProtKB">
        <authorList>
            <consortium name="Ensembl"/>
        </authorList>
    </citation>
    <scope>IDENTIFICATION</scope>
</reference>
<dbReference type="Proteomes" id="UP000233040">
    <property type="component" value="Unassembled WGS sequence"/>
</dbReference>
<protein>
    <submittedName>
        <fullName evidence="5">Kinesin family member 13A</fullName>
    </submittedName>
</protein>
<gene>
    <name evidence="5" type="primary">KIF13A</name>
</gene>
<dbReference type="PROSITE" id="PS50067">
    <property type="entry name" value="KINESIN_MOTOR_2"/>
    <property type="match status" value="1"/>
</dbReference>
<evidence type="ECO:0000256" key="1">
    <source>
        <dbReference type="ARBA" id="ARBA00022741"/>
    </source>
</evidence>
<sequence>MSDTKVKVAVRVRPMNRRELELNTKCVVEMEGNQTVLHPPPSNTKQGESLGTVAHFNANTLGGQGERIT</sequence>
<reference evidence="5" key="2">
    <citation type="submission" date="2025-09" db="UniProtKB">
        <authorList>
            <consortium name="Ensembl"/>
        </authorList>
    </citation>
    <scope>IDENTIFICATION</scope>
</reference>
<proteinExistence type="inferred from homology"/>
<evidence type="ECO:0000259" key="4">
    <source>
        <dbReference type="PROSITE" id="PS50067"/>
    </source>
</evidence>
<dbReference type="AlphaFoldDB" id="A0A2K5PSR3"/>
<dbReference type="Gene3D" id="3.40.850.10">
    <property type="entry name" value="Kinesin motor domain"/>
    <property type="match status" value="1"/>
</dbReference>
<evidence type="ECO:0000313" key="6">
    <source>
        <dbReference type="Proteomes" id="UP000233040"/>
    </source>
</evidence>
<keyword evidence="2" id="KW-0067">ATP-binding</keyword>
<dbReference type="GO" id="GO:0008017">
    <property type="term" value="F:microtubule binding"/>
    <property type="evidence" value="ECO:0007669"/>
    <property type="project" value="InterPro"/>
</dbReference>
<accession>A0A2K5PSR3</accession>
<organism evidence="5 6">
    <name type="scientific">Cebus imitator</name>
    <name type="common">Panamanian white-faced capuchin</name>
    <name type="synonym">Cebus capucinus imitator</name>
    <dbReference type="NCBI Taxonomy" id="2715852"/>
    <lineage>
        <taxon>Eukaryota</taxon>
        <taxon>Metazoa</taxon>
        <taxon>Chordata</taxon>
        <taxon>Craniata</taxon>
        <taxon>Vertebrata</taxon>
        <taxon>Euteleostomi</taxon>
        <taxon>Mammalia</taxon>
        <taxon>Eutheria</taxon>
        <taxon>Euarchontoglires</taxon>
        <taxon>Primates</taxon>
        <taxon>Haplorrhini</taxon>
        <taxon>Platyrrhini</taxon>
        <taxon>Cebidae</taxon>
        <taxon>Cebinae</taxon>
        <taxon>Cebus</taxon>
    </lineage>
</organism>